<evidence type="ECO:0000256" key="1">
    <source>
        <dbReference type="SAM" id="Coils"/>
    </source>
</evidence>
<gene>
    <name evidence="2" type="ORF">GSY63_10225</name>
</gene>
<dbReference type="Pfam" id="PF13591">
    <property type="entry name" value="MerR_2"/>
    <property type="match status" value="1"/>
</dbReference>
<dbReference type="Proteomes" id="UP000638732">
    <property type="component" value="Unassembled WGS sequence"/>
</dbReference>
<protein>
    <recommendedName>
        <fullName evidence="4">MerR HTH family regulatory protein</fullName>
    </recommendedName>
</protein>
<feature type="coiled-coil region" evidence="1">
    <location>
        <begin position="71"/>
        <end position="98"/>
    </location>
</feature>
<keyword evidence="1" id="KW-0175">Coiled coil</keyword>
<dbReference type="EMBL" id="WWEO01000042">
    <property type="protein sequence ID" value="NCD69731.1"/>
    <property type="molecule type" value="Genomic_DNA"/>
</dbReference>
<reference evidence="2" key="2">
    <citation type="submission" date="2020-10" db="EMBL/GenBank/DDBJ databases">
        <title>Mucilaginibacter sp. nov., isolated from soil.</title>
        <authorList>
            <person name="Jeon C.O."/>
        </authorList>
    </citation>
    <scope>NUCLEOTIDE SEQUENCE</scope>
    <source>
        <strain evidence="2">R11</strain>
    </source>
</reference>
<sequence length="99" mass="11712">MSAEEMVEVTVFCNYHHIEYTFIDSLEENGLVKLTHVETQKFIPFAELHQVEKMIHMHQDLDINIAGIEAIVNMLQRVEQLQHENAKLKNQLRLYIHEL</sequence>
<dbReference type="Gene3D" id="1.10.1660.10">
    <property type="match status" value="1"/>
</dbReference>
<name>A0A966DTT0_9SPHI</name>
<proteinExistence type="predicted"/>
<dbReference type="AlphaFoldDB" id="A0A966DTT0"/>
<organism evidence="2 3">
    <name type="scientific">Mucilaginibacter agri</name>
    <dbReference type="NCBI Taxonomy" id="2695265"/>
    <lineage>
        <taxon>Bacteria</taxon>
        <taxon>Pseudomonadati</taxon>
        <taxon>Bacteroidota</taxon>
        <taxon>Sphingobacteriia</taxon>
        <taxon>Sphingobacteriales</taxon>
        <taxon>Sphingobacteriaceae</taxon>
        <taxon>Mucilaginibacter</taxon>
    </lineage>
</organism>
<reference evidence="2" key="1">
    <citation type="submission" date="2020-01" db="EMBL/GenBank/DDBJ databases">
        <authorList>
            <person name="Seo Y.L."/>
        </authorList>
    </citation>
    <scope>NUCLEOTIDE SEQUENCE</scope>
    <source>
        <strain evidence="2">R11</strain>
    </source>
</reference>
<comment type="caution">
    <text evidence="2">The sequence shown here is derived from an EMBL/GenBank/DDBJ whole genome shotgun (WGS) entry which is preliminary data.</text>
</comment>
<accession>A0A966DTT0</accession>
<evidence type="ECO:0000313" key="2">
    <source>
        <dbReference type="EMBL" id="NCD69731.1"/>
    </source>
</evidence>
<evidence type="ECO:0008006" key="4">
    <source>
        <dbReference type="Google" id="ProtNLM"/>
    </source>
</evidence>
<dbReference type="RefSeq" id="WP_166585717.1">
    <property type="nucleotide sequence ID" value="NZ_WWEO01000042.1"/>
</dbReference>
<evidence type="ECO:0000313" key="3">
    <source>
        <dbReference type="Proteomes" id="UP000638732"/>
    </source>
</evidence>
<keyword evidence="3" id="KW-1185">Reference proteome</keyword>